<proteinExistence type="predicted"/>
<dbReference type="EMBL" id="JAPWTJ010001442">
    <property type="protein sequence ID" value="KAJ8971706.1"/>
    <property type="molecule type" value="Genomic_DNA"/>
</dbReference>
<name>A0ABQ9J265_9CUCU</name>
<evidence type="ECO:0000313" key="1">
    <source>
        <dbReference type="EMBL" id="KAJ8971706.1"/>
    </source>
</evidence>
<sequence>MYNILSPPSCWRVHHSPPSIQDPRPYLRPGSSFYNEADKITRTVVVYLVFESIAIGRGTFLQIREPSKFSKQVVQGRNFKRYKVESKYSSVGSAFVYQAEDVMVVMFEY</sequence>
<comment type="caution">
    <text evidence="1">The sequence shown here is derived from an EMBL/GenBank/DDBJ whole genome shotgun (WGS) entry which is preliminary data.</text>
</comment>
<dbReference type="Proteomes" id="UP001162164">
    <property type="component" value="Unassembled WGS sequence"/>
</dbReference>
<gene>
    <name evidence="1" type="ORF">NQ317_006008</name>
</gene>
<accession>A0ABQ9J265</accession>
<reference evidence="1" key="1">
    <citation type="journal article" date="2023" name="Insect Mol. Biol.">
        <title>Genome sequencing provides insights into the evolution of gene families encoding plant cell wall-degrading enzymes in longhorned beetles.</title>
        <authorList>
            <person name="Shin N.R."/>
            <person name="Okamura Y."/>
            <person name="Kirsch R."/>
            <person name="Pauchet Y."/>
        </authorList>
    </citation>
    <scope>NUCLEOTIDE SEQUENCE</scope>
    <source>
        <strain evidence="1">MMC_N1</strain>
    </source>
</reference>
<evidence type="ECO:0000313" key="2">
    <source>
        <dbReference type="Proteomes" id="UP001162164"/>
    </source>
</evidence>
<keyword evidence="2" id="KW-1185">Reference proteome</keyword>
<organism evidence="1 2">
    <name type="scientific">Molorchus minor</name>
    <dbReference type="NCBI Taxonomy" id="1323400"/>
    <lineage>
        <taxon>Eukaryota</taxon>
        <taxon>Metazoa</taxon>
        <taxon>Ecdysozoa</taxon>
        <taxon>Arthropoda</taxon>
        <taxon>Hexapoda</taxon>
        <taxon>Insecta</taxon>
        <taxon>Pterygota</taxon>
        <taxon>Neoptera</taxon>
        <taxon>Endopterygota</taxon>
        <taxon>Coleoptera</taxon>
        <taxon>Polyphaga</taxon>
        <taxon>Cucujiformia</taxon>
        <taxon>Chrysomeloidea</taxon>
        <taxon>Cerambycidae</taxon>
        <taxon>Lamiinae</taxon>
        <taxon>Monochamini</taxon>
        <taxon>Molorchus</taxon>
    </lineage>
</organism>
<protein>
    <submittedName>
        <fullName evidence="1">Uncharacterized protein</fullName>
    </submittedName>
</protein>